<keyword evidence="22" id="KW-1185">Reference proteome</keyword>
<evidence type="ECO:0000313" key="22">
    <source>
        <dbReference type="Proteomes" id="UP001360560"/>
    </source>
</evidence>
<keyword evidence="10 15" id="KW-0653">Protein transport</keyword>
<dbReference type="InterPro" id="IPR036174">
    <property type="entry name" value="Znf_Sec23_Sec24_sf"/>
</dbReference>
<dbReference type="InterPro" id="IPR006900">
    <property type="entry name" value="Sec23/24_helical_dom"/>
</dbReference>
<dbReference type="Gene3D" id="3.40.50.410">
    <property type="entry name" value="von Willebrand factor, type A domain"/>
    <property type="match status" value="1"/>
</dbReference>
<dbReference type="GO" id="GO:0070971">
    <property type="term" value="C:endoplasmic reticulum exit site"/>
    <property type="evidence" value="ECO:0007669"/>
    <property type="project" value="TreeGrafter"/>
</dbReference>
<keyword evidence="12 15" id="KW-0472">Membrane</keyword>
<feature type="domain" description="Sec23/Sec24 helical" evidence="19">
    <location>
        <begin position="532"/>
        <end position="632"/>
    </location>
</feature>
<evidence type="ECO:0000256" key="7">
    <source>
        <dbReference type="ARBA" id="ARBA00022824"/>
    </source>
</evidence>
<feature type="domain" description="Zinc finger Sec23/Sec24-type" evidence="17">
    <location>
        <begin position="66"/>
        <end position="95"/>
    </location>
</feature>
<evidence type="ECO:0000256" key="6">
    <source>
        <dbReference type="ARBA" id="ARBA00022723"/>
    </source>
</evidence>
<comment type="similarity">
    <text evidence="3 15">Belongs to the SEC23/SEC24 family. SEC23 subfamily.</text>
</comment>
<evidence type="ECO:0000256" key="2">
    <source>
        <dbReference type="ARBA" id="ARBA00004397"/>
    </source>
</evidence>
<dbReference type="SUPFAM" id="SSF81995">
    <property type="entry name" value="beta-sandwich domain of Sec23/24"/>
    <property type="match status" value="1"/>
</dbReference>
<evidence type="ECO:0000313" key="21">
    <source>
        <dbReference type="EMBL" id="GMM35742.1"/>
    </source>
</evidence>
<keyword evidence="7 15" id="KW-0256">Endoplasmic reticulum</keyword>
<dbReference type="InterPro" id="IPR036465">
    <property type="entry name" value="vWFA_dom_sf"/>
</dbReference>
<reference evidence="21 22" key="1">
    <citation type="journal article" date="2023" name="Elife">
        <title>Identification of key yeast species and microbe-microbe interactions impacting larval growth of Drosophila in the wild.</title>
        <authorList>
            <person name="Mure A."/>
            <person name="Sugiura Y."/>
            <person name="Maeda R."/>
            <person name="Honda K."/>
            <person name="Sakurai N."/>
            <person name="Takahashi Y."/>
            <person name="Watada M."/>
            <person name="Katoh T."/>
            <person name="Gotoh A."/>
            <person name="Gotoh Y."/>
            <person name="Taniguchi I."/>
            <person name="Nakamura K."/>
            <person name="Hayashi T."/>
            <person name="Katayama T."/>
            <person name="Uemura T."/>
            <person name="Hattori Y."/>
        </authorList>
    </citation>
    <scope>NUCLEOTIDE SEQUENCE [LARGE SCALE GENOMIC DNA]</scope>
    <source>
        <strain evidence="21 22">SC-9</strain>
    </source>
</reference>
<evidence type="ECO:0000256" key="14">
    <source>
        <dbReference type="ARBA" id="ARBA00025471"/>
    </source>
</evidence>
<dbReference type="SUPFAM" id="SSF81811">
    <property type="entry name" value="Helical domain of Sec23/24"/>
    <property type="match status" value="1"/>
</dbReference>
<proteinExistence type="inferred from homology"/>
<dbReference type="Proteomes" id="UP001360560">
    <property type="component" value="Unassembled WGS sequence"/>
</dbReference>
<dbReference type="InterPro" id="IPR006895">
    <property type="entry name" value="Znf_Sec23_Sec24"/>
</dbReference>
<evidence type="ECO:0000256" key="3">
    <source>
        <dbReference type="ARBA" id="ARBA00009210"/>
    </source>
</evidence>
<evidence type="ECO:0000259" key="18">
    <source>
        <dbReference type="Pfam" id="PF04811"/>
    </source>
</evidence>
<dbReference type="GO" id="GO:0000139">
    <property type="term" value="C:Golgi membrane"/>
    <property type="evidence" value="ECO:0007669"/>
    <property type="project" value="UniProtKB-SubCell"/>
</dbReference>
<dbReference type="InterPro" id="IPR029006">
    <property type="entry name" value="ADF-H/Gelsolin-like_dom_sf"/>
</dbReference>
<dbReference type="Pfam" id="PF04810">
    <property type="entry name" value="zf-Sec23_Sec24"/>
    <property type="match status" value="1"/>
</dbReference>
<evidence type="ECO:0000256" key="12">
    <source>
        <dbReference type="ARBA" id="ARBA00023136"/>
    </source>
</evidence>
<dbReference type="SUPFAM" id="SSF82754">
    <property type="entry name" value="C-terminal, gelsolin-like domain of Sec23/24"/>
    <property type="match status" value="1"/>
</dbReference>
<dbReference type="InterPro" id="IPR007123">
    <property type="entry name" value="Gelsolin-like_dom"/>
</dbReference>
<keyword evidence="6 15" id="KW-0479">Metal-binding</keyword>
<keyword evidence="9 15" id="KW-0931">ER-Golgi transport</keyword>
<comment type="caution">
    <text evidence="21">The sequence shown here is derived from an EMBL/GenBank/DDBJ whole genome shotgun (WGS) entry which is preliminary data.</text>
</comment>
<dbReference type="Pfam" id="PF08033">
    <property type="entry name" value="Sec23_BS"/>
    <property type="match status" value="1"/>
</dbReference>
<comment type="function">
    <text evidence="14 15">Component of the coat protein complex II (COPII) which promotes the formation of transport vesicles from the endoplasmic reticulum (ER). The coat has two main functions, the physical deformation of the endoplasmic reticulum membrane into vesicles and the selection of cargo molecules.</text>
</comment>
<evidence type="ECO:0000256" key="9">
    <source>
        <dbReference type="ARBA" id="ARBA00022892"/>
    </source>
</evidence>
<evidence type="ECO:0000256" key="5">
    <source>
        <dbReference type="ARBA" id="ARBA00022448"/>
    </source>
</evidence>
<dbReference type="GO" id="GO:0008270">
    <property type="term" value="F:zinc ion binding"/>
    <property type="evidence" value="ECO:0007669"/>
    <property type="project" value="InterPro"/>
</dbReference>
<evidence type="ECO:0000259" key="19">
    <source>
        <dbReference type="Pfam" id="PF04815"/>
    </source>
</evidence>
<keyword evidence="11 15" id="KW-0333">Golgi apparatus</keyword>
<dbReference type="InterPro" id="IPR012990">
    <property type="entry name" value="Beta-sandwich_Sec23_24"/>
</dbReference>
<dbReference type="EMBL" id="BTFZ01000011">
    <property type="protein sequence ID" value="GMM35742.1"/>
    <property type="molecule type" value="Genomic_DNA"/>
</dbReference>
<dbReference type="GeneID" id="90073717"/>
<dbReference type="GO" id="GO:0005789">
    <property type="term" value="C:endoplasmic reticulum membrane"/>
    <property type="evidence" value="ECO:0007669"/>
    <property type="project" value="UniProtKB-SubCell"/>
</dbReference>
<accession>A0AAV5QLT3</accession>
<evidence type="ECO:0000256" key="4">
    <source>
        <dbReference type="ARBA" id="ARBA00021212"/>
    </source>
</evidence>
<feature type="domain" description="Gelsolin-like" evidence="16">
    <location>
        <begin position="655"/>
        <end position="740"/>
    </location>
</feature>
<dbReference type="FunFam" id="3.40.20.10:FF:000041">
    <property type="entry name" value="Protein transport protein SEC23"/>
    <property type="match status" value="1"/>
</dbReference>
<dbReference type="Pfam" id="PF00626">
    <property type="entry name" value="Gelsolin"/>
    <property type="match status" value="1"/>
</dbReference>
<dbReference type="InterPro" id="IPR036175">
    <property type="entry name" value="Sec23/24_helical_dom_sf"/>
</dbReference>
<name>A0AAV5QLT3_9ASCO</name>
<evidence type="ECO:0000256" key="13">
    <source>
        <dbReference type="ARBA" id="ARBA00023329"/>
    </source>
</evidence>
<dbReference type="InterPro" id="IPR037364">
    <property type="entry name" value="Sec23"/>
</dbReference>
<evidence type="ECO:0000256" key="15">
    <source>
        <dbReference type="RuleBase" id="RU365030"/>
    </source>
</evidence>
<dbReference type="Pfam" id="PF04815">
    <property type="entry name" value="Sec23_helical"/>
    <property type="match status" value="1"/>
</dbReference>
<dbReference type="Pfam" id="PF04811">
    <property type="entry name" value="Sec23_trunk"/>
    <property type="match status" value="1"/>
</dbReference>
<organism evidence="21 22">
    <name type="scientific">Saccharomycopsis crataegensis</name>
    <dbReference type="NCBI Taxonomy" id="43959"/>
    <lineage>
        <taxon>Eukaryota</taxon>
        <taxon>Fungi</taxon>
        <taxon>Dikarya</taxon>
        <taxon>Ascomycota</taxon>
        <taxon>Saccharomycotina</taxon>
        <taxon>Saccharomycetes</taxon>
        <taxon>Saccharomycopsidaceae</taxon>
        <taxon>Saccharomycopsis</taxon>
    </lineage>
</organism>
<dbReference type="Gene3D" id="2.60.40.1670">
    <property type="entry name" value="beta-sandwich domain of Sec23/24"/>
    <property type="match status" value="1"/>
</dbReference>
<evidence type="ECO:0000259" key="20">
    <source>
        <dbReference type="Pfam" id="PF08033"/>
    </source>
</evidence>
<dbReference type="InterPro" id="IPR006896">
    <property type="entry name" value="Sec23/24_trunk_dom"/>
</dbReference>
<protein>
    <recommendedName>
        <fullName evidence="4 15">Protein transport protein SEC23</fullName>
    </recommendedName>
</protein>
<dbReference type="Gene3D" id="1.20.120.730">
    <property type="entry name" value="Sec23/Sec24 helical domain"/>
    <property type="match status" value="1"/>
</dbReference>
<dbReference type="PANTHER" id="PTHR11141:SF0">
    <property type="entry name" value="PROTEIN TRANSPORT PROTEIN SEC23"/>
    <property type="match status" value="1"/>
</dbReference>
<dbReference type="SUPFAM" id="SSF53300">
    <property type="entry name" value="vWA-like"/>
    <property type="match status" value="1"/>
</dbReference>
<dbReference type="PANTHER" id="PTHR11141">
    <property type="entry name" value="PROTEIN TRANSPORT PROTEIN SEC23"/>
    <property type="match status" value="1"/>
</dbReference>
<keyword evidence="15" id="KW-0963">Cytoplasm</keyword>
<evidence type="ECO:0000259" key="16">
    <source>
        <dbReference type="Pfam" id="PF00626"/>
    </source>
</evidence>
<sequence>MSQPIIDFESIEDVDGVRLPWNSFPTSSLDAQNMAVPLSCLYTPLKEKEELVVIEDNPVMANKPSGTVLNPFCHVDYNSRTWTCPLTLSRNPLPESLIQDPEKLKMIMENTTVEYSLPKLVKFPPIYLIIIDLATDYENLASLKDSILASLGILPENSLICLMTFGKHVNIYELTSNNTNSITCHSFNGEKLYALREVRDKLGLLSSDLRSPKLGENKQHIGSKFFQPLQHCEFQIQLILDNLLQDSFKYSSTKQRKLRSTGSCLSFAFNLLELCFPKTGVEILAFLSGPCNYGKFGKITSDQLKDHLRSHKDIQNGNKNYQVSSRIFYDDLAKRASKHGYITNFFIGSLDQVGLFEMASLSDKSGGSIIFSDSFGTSIFKNSFIKFLQNQTLNFDDDEEDHESNNNNNTTYGLNGSLEVKTSKNLKINGLIGHAVSLNKTESNDVSDKVVGIGGTSSWKLPKILTNSTYAIYFEMNKNLNNAQQQGNESTFIQFLCYYQHPDGNFRLRVTTISRPIYNFNTSKELFVNSFDQEAAIIALVREVSFKIFKEVQEPAKVREQLDTALVNLMKTFATVNSGAANKLEINSNFSMFPQFVYNLRRSFLLRLFNYSPDESAYYNHTLNHEDVNNSLIIIQPVLLSYEQDSNNPEETIIEPVLLDSVSIKPTRILLLDSYFEVLIYHGEIISNWKNHGYQDQPEYEHFKNFLQLPKKEVTSILIERFPLPRYIDCDEGGSQSRFLYSKLNPSNSYNNQNLQGGGGSVILTDDVSLQSFIEEITKRVISK</sequence>
<dbReference type="AlphaFoldDB" id="A0AAV5QLT3"/>
<keyword evidence="13 15" id="KW-0968">Cytoplasmic vesicle</keyword>
<feature type="domain" description="Sec23/Sec24 trunk" evidence="18">
    <location>
        <begin position="124"/>
        <end position="386"/>
    </location>
</feature>
<evidence type="ECO:0000256" key="8">
    <source>
        <dbReference type="ARBA" id="ARBA00022833"/>
    </source>
</evidence>
<dbReference type="Gene3D" id="3.40.20.10">
    <property type="entry name" value="Severin"/>
    <property type="match status" value="1"/>
</dbReference>
<comment type="subcellular location">
    <subcellularLocation>
        <location evidence="15">Cytoplasm</location>
    </subcellularLocation>
    <subcellularLocation>
        <location evidence="1 15">Cytoplasmic vesicle</location>
        <location evidence="1 15">COPII-coated vesicle membrane</location>
        <topology evidence="1 15">Peripheral membrane protein</topology>
        <orientation evidence="1 15">Cytoplasmic side</orientation>
    </subcellularLocation>
    <subcellularLocation>
        <location evidence="2 15">Endoplasmic reticulum membrane</location>
        <topology evidence="2 15">Peripheral membrane protein</topology>
        <orientation evidence="2 15">Cytoplasmic side</orientation>
    </subcellularLocation>
    <subcellularLocation>
        <location evidence="15">Golgi apparatus membrane</location>
        <topology evidence="15">Peripheral membrane protein</topology>
        <orientation evidence="15">Cytoplasmic side</orientation>
    </subcellularLocation>
</comment>
<evidence type="ECO:0000259" key="17">
    <source>
        <dbReference type="Pfam" id="PF04810"/>
    </source>
</evidence>
<dbReference type="GO" id="GO:0005096">
    <property type="term" value="F:GTPase activator activity"/>
    <property type="evidence" value="ECO:0007669"/>
    <property type="project" value="TreeGrafter"/>
</dbReference>
<keyword evidence="5 15" id="KW-0813">Transport</keyword>
<dbReference type="GO" id="GO:0030127">
    <property type="term" value="C:COPII vesicle coat"/>
    <property type="evidence" value="ECO:0007669"/>
    <property type="project" value="InterPro"/>
</dbReference>
<dbReference type="GO" id="GO:0090110">
    <property type="term" value="P:COPII-coated vesicle cargo loading"/>
    <property type="evidence" value="ECO:0007669"/>
    <property type="project" value="TreeGrafter"/>
</dbReference>
<dbReference type="InterPro" id="IPR036180">
    <property type="entry name" value="Gelsolin-like_dom_sf"/>
</dbReference>
<dbReference type="SUPFAM" id="SSF82919">
    <property type="entry name" value="Zn-finger domain of Sec23/24"/>
    <property type="match status" value="1"/>
</dbReference>
<evidence type="ECO:0000256" key="10">
    <source>
        <dbReference type="ARBA" id="ARBA00022927"/>
    </source>
</evidence>
<dbReference type="GO" id="GO:0006886">
    <property type="term" value="P:intracellular protein transport"/>
    <property type="evidence" value="ECO:0007669"/>
    <property type="project" value="InterPro"/>
</dbReference>
<dbReference type="RefSeq" id="XP_064852738.1">
    <property type="nucleotide sequence ID" value="XM_064996666.1"/>
</dbReference>
<keyword evidence="8 15" id="KW-0862">Zinc</keyword>
<dbReference type="Gene3D" id="2.30.30.380">
    <property type="entry name" value="Zn-finger domain of Sec23/24"/>
    <property type="match status" value="1"/>
</dbReference>
<evidence type="ECO:0000256" key="1">
    <source>
        <dbReference type="ARBA" id="ARBA00004299"/>
    </source>
</evidence>
<gene>
    <name evidence="21" type="ORF">DASC09_030670</name>
</gene>
<feature type="domain" description="Sec23/Sec24 beta-sandwich" evidence="20">
    <location>
        <begin position="413"/>
        <end position="517"/>
    </location>
</feature>
<evidence type="ECO:0000256" key="11">
    <source>
        <dbReference type="ARBA" id="ARBA00023034"/>
    </source>
</evidence>